<dbReference type="Proteomes" id="UP000230709">
    <property type="component" value="Chromosome"/>
</dbReference>
<gene>
    <name evidence="1" type="ORF">CQW49_05490</name>
</gene>
<accession>A0A2D2CXC9</accession>
<dbReference type="EMBL" id="CP023737">
    <property type="protein sequence ID" value="ATQ67407.1"/>
    <property type="molecule type" value="Genomic_DNA"/>
</dbReference>
<proteinExistence type="predicted"/>
<evidence type="ECO:0008006" key="3">
    <source>
        <dbReference type="Google" id="ProtNLM"/>
    </source>
</evidence>
<dbReference type="InterPro" id="IPR009061">
    <property type="entry name" value="DNA-bd_dom_put_sf"/>
</dbReference>
<evidence type="ECO:0000313" key="1">
    <source>
        <dbReference type="EMBL" id="ATQ67407.1"/>
    </source>
</evidence>
<dbReference type="STRING" id="595536.GCA_000178815_04060"/>
<reference evidence="2" key="1">
    <citation type="submission" date="2017-10" db="EMBL/GenBank/DDBJ databases">
        <title>Completed PacBio SMRT sequence of Methylosinus trichosporium OB3b reveals presence of a third large plasmid.</title>
        <authorList>
            <person name="Charles T.C."/>
            <person name="Lynch M.D.J."/>
            <person name="Heil J.R."/>
            <person name="Cheng J."/>
        </authorList>
    </citation>
    <scope>NUCLEOTIDE SEQUENCE [LARGE SCALE GENOMIC DNA]</scope>
    <source>
        <strain evidence="2">OB3b</strain>
    </source>
</reference>
<name>A0A2D2CXC9_METT3</name>
<dbReference type="KEGG" id="mtw:CQW49_05490"/>
<keyword evidence="2" id="KW-1185">Reference proteome</keyword>
<sequence length="182" mass="20183">MCLKEDRMTDQSETFPPRVICRVLDIPQGTLATWADRGYFANFDAAFAERGKARLFSRKDVLALALIKCASTYGVLTSEISSFAPMAAEAVLHYGPNIRELIIRQYEGESSATSIRYNDDVMADPPEADAVVTISLNLTHIFNKAMKALDQEVANRAASIKMETRLEEVDPTLTSISRVFKG</sequence>
<dbReference type="SUPFAM" id="SSF46955">
    <property type="entry name" value="Putative DNA-binding domain"/>
    <property type="match status" value="1"/>
</dbReference>
<organism evidence="1 2">
    <name type="scientific">Methylosinus trichosporium (strain ATCC 35070 / NCIMB 11131 / UNIQEM 75 / OB3b)</name>
    <dbReference type="NCBI Taxonomy" id="595536"/>
    <lineage>
        <taxon>Bacteria</taxon>
        <taxon>Pseudomonadati</taxon>
        <taxon>Pseudomonadota</taxon>
        <taxon>Alphaproteobacteria</taxon>
        <taxon>Hyphomicrobiales</taxon>
        <taxon>Methylocystaceae</taxon>
        <taxon>Methylosinus</taxon>
    </lineage>
</organism>
<dbReference type="AlphaFoldDB" id="A0A2D2CXC9"/>
<evidence type="ECO:0000313" key="2">
    <source>
        <dbReference type="Proteomes" id="UP000230709"/>
    </source>
</evidence>
<protein>
    <recommendedName>
        <fullName evidence="3">HTH merR-type domain-containing protein</fullName>
    </recommendedName>
</protein>